<proteinExistence type="predicted"/>
<accession>A0A250KQB0</accession>
<dbReference type="InterPro" id="IPR014710">
    <property type="entry name" value="RmlC-like_jellyroll"/>
</dbReference>
<dbReference type="RefSeq" id="WP_119629392.1">
    <property type="nucleotide sequence ID" value="NZ_AP017928.1"/>
</dbReference>
<evidence type="ECO:0000259" key="1">
    <source>
        <dbReference type="Pfam" id="PF12973"/>
    </source>
</evidence>
<evidence type="ECO:0000313" key="3">
    <source>
        <dbReference type="Proteomes" id="UP000266313"/>
    </source>
</evidence>
<protein>
    <submittedName>
        <fullName evidence="2">Anti-ECFsigma factor, ChrR</fullName>
    </submittedName>
</protein>
<name>A0A250KQB0_9GAMM</name>
<dbReference type="EMBL" id="AP017928">
    <property type="protein sequence ID" value="BBA33863.1"/>
    <property type="molecule type" value="Genomic_DNA"/>
</dbReference>
<dbReference type="InterPro" id="IPR011051">
    <property type="entry name" value="RmlC_Cupin_sf"/>
</dbReference>
<dbReference type="InterPro" id="IPR025979">
    <property type="entry name" value="ChrR-like_cupin_dom"/>
</dbReference>
<dbReference type="Pfam" id="PF12973">
    <property type="entry name" value="Cupin_7"/>
    <property type="match status" value="2"/>
</dbReference>
<feature type="domain" description="ChrR-like cupin" evidence="1">
    <location>
        <begin position="118"/>
        <end position="216"/>
    </location>
</feature>
<gene>
    <name evidence="2" type="ORF">sS8_1909</name>
</gene>
<evidence type="ECO:0000313" key="2">
    <source>
        <dbReference type="EMBL" id="BBA33863.1"/>
    </source>
</evidence>
<dbReference type="KEGG" id="mmai:sS8_1909"/>
<dbReference type="Gene3D" id="2.60.120.10">
    <property type="entry name" value="Jelly Rolls"/>
    <property type="match status" value="2"/>
</dbReference>
<reference evidence="2 3" key="1">
    <citation type="submission" date="2016-12" db="EMBL/GenBank/DDBJ databases">
        <title>Genome sequencing of Methylocaldum marinum.</title>
        <authorList>
            <person name="Takeuchi M."/>
            <person name="Kamagata Y."/>
            <person name="Hiraoka S."/>
            <person name="Oshima K."/>
            <person name="Hattori M."/>
            <person name="Iwasaki W."/>
        </authorList>
    </citation>
    <scope>NUCLEOTIDE SEQUENCE [LARGE SCALE GENOMIC DNA]</scope>
    <source>
        <strain evidence="2 3">S8</strain>
    </source>
</reference>
<dbReference type="CDD" id="cd20303">
    <property type="entry name" value="cupin_ChrR_1"/>
    <property type="match status" value="2"/>
</dbReference>
<dbReference type="Proteomes" id="UP000266313">
    <property type="component" value="Chromosome"/>
</dbReference>
<dbReference type="SUPFAM" id="SSF51182">
    <property type="entry name" value="RmlC-like cupins"/>
    <property type="match status" value="2"/>
</dbReference>
<organism evidence="2 3">
    <name type="scientific">Methylocaldum marinum</name>
    <dbReference type="NCBI Taxonomy" id="1432792"/>
    <lineage>
        <taxon>Bacteria</taxon>
        <taxon>Pseudomonadati</taxon>
        <taxon>Pseudomonadota</taxon>
        <taxon>Gammaproteobacteria</taxon>
        <taxon>Methylococcales</taxon>
        <taxon>Methylococcaceae</taxon>
        <taxon>Methylocaldum</taxon>
    </lineage>
</organism>
<dbReference type="OrthoDB" id="9801227at2"/>
<dbReference type="AlphaFoldDB" id="A0A250KQB0"/>
<feature type="domain" description="ChrR-like cupin" evidence="1">
    <location>
        <begin position="10"/>
        <end position="111"/>
    </location>
</feature>
<sequence length="232" mass="25693">MRVRADFSRKEIVRLAEAEWVPSPQSGVTRLMLDRMGGEIARATSLVRFEPGSHFPFHVHGGGEEILVIEGSLADEHGVYPAGTYLRDPVGTSHAPYTKEGCTLFVKLWQFSPDDTLRTVIDTRSQHWIRAGRDGMAAVPLHDFDGESTYLIRLWPGLQLERNFHPGGEEILVLEGVFCDEDGTYPAGSWIRSPVGSTHTPYTEEGCVLFVKEGHLSQAKLDAFEASGINAQ</sequence>
<keyword evidence="3" id="KW-1185">Reference proteome</keyword>